<keyword evidence="5 10" id="KW-0808">Transferase</keyword>
<dbReference type="NCBIfam" id="TIGR01496">
    <property type="entry name" value="DHPS"/>
    <property type="match status" value="1"/>
</dbReference>
<evidence type="ECO:0000256" key="8">
    <source>
        <dbReference type="ARBA" id="ARBA00022909"/>
    </source>
</evidence>
<dbReference type="CDD" id="cd00739">
    <property type="entry name" value="DHPS"/>
    <property type="match status" value="1"/>
</dbReference>
<accession>A0A212JKT5</accession>
<organism evidence="10">
    <name type="scientific">uncultured Dysgonomonas sp</name>
    <dbReference type="NCBI Taxonomy" id="206096"/>
    <lineage>
        <taxon>Bacteria</taxon>
        <taxon>Pseudomonadati</taxon>
        <taxon>Bacteroidota</taxon>
        <taxon>Bacteroidia</taxon>
        <taxon>Bacteroidales</taxon>
        <taxon>Dysgonomonadaceae</taxon>
        <taxon>Dysgonomonas</taxon>
        <taxon>environmental samples</taxon>
    </lineage>
</organism>
<dbReference type="PANTHER" id="PTHR20941:SF1">
    <property type="entry name" value="FOLIC ACID SYNTHESIS PROTEIN FOL1"/>
    <property type="match status" value="1"/>
</dbReference>
<name>A0A212JKT5_9BACT</name>
<dbReference type="GO" id="GO:0004156">
    <property type="term" value="F:dihydropteroate synthase activity"/>
    <property type="evidence" value="ECO:0007669"/>
    <property type="project" value="UniProtKB-EC"/>
</dbReference>
<evidence type="ECO:0000256" key="2">
    <source>
        <dbReference type="ARBA" id="ARBA00001946"/>
    </source>
</evidence>
<dbReference type="GO" id="GO:0046654">
    <property type="term" value="P:tetrahydrofolate biosynthetic process"/>
    <property type="evidence" value="ECO:0007669"/>
    <property type="project" value="TreeGrafter"/>
</dbReference>
<dbReference type="InterPro" id="IPR045031">
    <property type="entry name" value="DHP_synth-like"/>
</dbReference>
<evidence type="ECO:0000313" key="10">
    <source>
        <dbReference type="EMBL" id="SBW00054.1"/>
    </source>
</evidence>
<feature type="domain" description="Pterin-binding" evidence="9">
    <location>
        <begin position="16"/>
        <end position="269"/>
    </location>
</feature>
<comment type="pathway">
    <text evidence="3">Cofactor biosynthesis; tetrahydrofolate biosynthesis; 7,8-dihydrofolate from 2-amino-4-hydroxy-6-hydroxymethyl-7,8-dihydropteridine diphosphate and 4-aminobenzoate: step 1/2.</text>
</comment>
<dbReference type="GO" id="GO:0046872">
    <property type="term" value="F:metal ion binding"/>
    <property type="evidence" value="ECO:0007669"/>
    <property type="project" value="UniProtKB-KW"/>
</dbReference>
<evidence type="ECO:0000256" key="1">
    <source>
        <dbReference type="ARBA" id="ARBA00000012"/>
    </source>
</evidence>
<keyword evidence="8" id="KW-0289">Folate biosynthesis</keyword>
<dbReference type="Pfam" id="PF00809">
    <property type="entry name" value="Pterin_bind"/>
    <property type="match status" value="1"/>
</dbReference>
<reference evidence="10" key="1">
    <citation type="submission" date="2016-04" db="EMBL/GenBank/DDBJ databases">
        <authorList>
            <person name="Evans L.H."/>
            <person name="Alamgir A."/>
            <person name="Owens N."/>
            <person name="Weber N.D."/>
            <person name="Virtaneva K."/>
            <person name="Barbian K."/>
            <person name="Babar A."/>
            <person name="Rosenke K."/>
        </authorList>
    </citation>
    <scope>NUCLEOTIDE SEQUENCE</scope>
    <source>
        <strain evidence="10">86-1</strain>
    </source>
</reference>
<dbReference type="AlphaFoldDB" id="A0A212JKT5"/>
<dbReference type="EC" id="2.5.1.15" evidence="4"/>
<comment type="catalytic activity">
    <reaction evidence="1">
        <text>(7,8-dihydropterin-6-yl)methyl diphosphate + 4-aminobenzoate = 7,8-dihydropteroate + diphosphate</text>
        <dbReference type="Rhea" id="RHEA:19949"/>
        <dbReference type="ChEBI" id="CHEBI:17836"/>
        <dbReference type="ChEBI" id="CHEBI:17839"/>
        <dbReference type="ChEBI" id="CHEBI:33019"/>
        <dbReference type="ChEBI" id="CHEBI:72950"/>
        <dbReference type="EC" id="2.5.1.15"/>
    </reaction>
</comment>
<evidence type="ECO:0000256" key="6">
    <source>
        <dbReference type="ARBA" id="ARBA00022723"/>
    </source>
</evidence>
<dbReference type="PROSITE" id="PS50972">
    <property type="entry name" value="PTERIN_BINDING"/>
    <property type="match status" value="1"/>
</dbReference>
<gene>
    <name evidence="10" type="primary">folP</name>
    <name evidence="10" type="ORF">KL86DYS1_20092</name>
</gene>
<keyword evidence="6" id="KW-0479">Metal-binding</keyword>
<dbReference type="EMBL" id="FLUM01000002">
    <property type="protein sequence ID" value="SBW00054.1"/>
    <property type="molecule type" value="Genomic_DNA"/>
</dbReference>
<evidence type="ECO:0000256" key="4">
    <source>
        <dbReference type="ARBA" id="ARBA00012458"/>
    </source>
</evidence>
<dbReference type="Gene3D" id="3.20.20.20">
    <property type="entry name" value="Dihydropteroate synthase-like"/>
    <property type="match status" value="1"/>
</dbReference>
<dbReference type="GO" id="GO:0046656">
    <property type="term" value="P:folic acid biosynthetic process"/>
    <property type="evidence" value="ECO:0007669"/>
    <property type="project" value="UniProtKB-KW"/>
</dbReference>
<dbReference type="RefSeq" id="WP_296941216.1">
    <property type="nucleotide sequence ID" value="NZ_LT599032.1"/>
</dbReference>
<evidence type="ECO:0000256" key="7">
    <source>
        <dbReference type="ARBA" id="ARBA00022842"/>
    </source>
</evidence>
<dbReference type="InterPro" id="IPR006390">
    <property type="entry name" value="DHP_synth_dom"/>
</dbReference>
<evidence type="ECO:0000256" key="5">
    <source>
        <dbReference type="ARBA" id="ARBA00022679"/>
    </source>
</evidence>
<dbReference type="InterPro" id="IPR000489">
    <property type="entry name" value="Pterin-binding_dom"/>
</dbReference>
<proteinExistence type="predicted"/>
<protein>
    <recommendedName>
        <fullName evidence="4">dihydropteroate synthase</fullName>
        <ecNumber evidence="4">2.5.1.15</ecNumber>
    </recommendedName>
</protein>
<dbReference type="SUPFAM" id="SSF51717">
    <property type="entry name" value="Dihydropteroate synthetase-like"/>
    <property type="match status" value="1"/>
</dbReference>
<evidence type="ECO:0000259" key="9">
    <source>
        <dbReference type="PROSITE" id="PS50972"/>
    </source>
</evidence>
<keyword evidence="7" id="KW-0460">Magnesium</keyword>
<sequence>MKTINIKGELLDLSYPVVMGILNVTPDSFYSGSRKETEQQVIDRVSEILSQGGTIIDIGAQSTRPSSTLLSAQEEIERLKFALPVISREFPDAILSVDTFYGDVARFCVEEHGVAIINDISGGEIGKSMFDTVARLNVPYILMHMRGTPQTMTDLTDYDNLIQDIFYYFSKKVAELHLLGVNDIIIDPGFGFSKTMDQNYELMATLRGFSVFELPLLVGISRKKMIAGLLDTTPAGSLNGTTILNTFALQNGADILRVHDVKEAVEAVKIVKKLEEYKF</sequence>
<dbReference type="InterPro" id="IPR011005">
    <property type="entry name" value="Dihydropteroate_synth-like_sf"/>
</dbReference>
<dbReference type="GO" id="GO:0005829">
    <property type="term" value="C:cytosol"/>
    <property type="evidence" value="ECO:0007669"/>
    <property type="project" value="TreeGrafter"/>
</dbReference>
<evidence type="ECO:0000256" key="3">
    <source>
        <dbReference type="ARBA" id="ARBA00004763"/>
    </source>
</evidence>
<comment type="cofactor">
    <cofactor evidence="2">
        <name>Mg(2+)</name>
        <dbReference type="ChEBI" id="CHEBI:18420"/>
    </cofactor>
</comment>
<dbReference type="PANTHER" id="PTHR20941">
    <property type="entry name" value="FOLATE SYNTHESIS PROTEINS"/>
    <property type="match status" value="1"/>
</dbReference>